<dbReference type="GO" id="GO:0004198">
    <property type="term" value="F:calcium-dependent cysteine-type endopeptidase activity"/>
    <property type="evidence" value="ECO:0007669"/>
    <property type="project" value="InterPro"/>
</dbReference>
<dbReference type="PANTHER" id="PTHR10183:SF425">
    <property type="entry name" value="CALPAIN-5"/>
    <property type="match status" value="1"/>
</dbReference>
<dbReference type="EMBL" id="MU005582">
    <property type="protein sequence ID" value="KAF2684121.1"/>
    <property type="molecule type" value="Genomic_DNA"/>
</dbReference>
<feature type="compositionally biased region" description="Basic and acidic residues" evidence="4">
    <location>
        <begin position="716"/>
        <end position="731"/>
    </location>
</feature>
<accession>A0A6G1J1P6</accession>
<sequence length="876" mass="97091">MSSISGDDEFKSPQDALNEFWENLITKKPGKVTNIFPSSLYSDLLAPQHKPGPAKGKNAAESYQAAADECRARVKRIVRECHRTNEKFTDPEFDIESDLRVKNCLEGLSYWLNDSSGQGAGVSPGRLSEALATLAESNLLAGPTMAIDLNAAAKILDYSGWSGGGGPGSVHRIDWIFENPSFTVDGYSSSDVKQGANGDCWFIAALATICSNPGLMDRICVERDEECGVYGFVFYRDGEWIWTVVDDNLYLSHSDFDAYGDNYDPTGVKEKKYKKNNQTGSDALYFASCADQNETWLPLLEKAYAKVHGDYDSISGGISGEAVEDLTGGVTTKVLTNRILSKERLWKELVEVNKQFLFSASSPGSYGDDSDARQGLALNHAYSVIKAVEEEDEAGKKHRLVLIRYFTRSRYLRPPANRDYRNPWGERADASMGEWNGAWSDGSKEWTPYWMEKLNHRFGDDGLFWMSYDDLRKRFELLDRTRLFDKEWTVVQNWTSVSVAWVTGYLNTKFVVEIKKAGPTVFVLCQLDDRYFRSLEGKYSFDLHFVLQEENAPGGDHIVRARGAWFGNRSISAEVDLEPGKYEVVPKIVASRDPNAPDVYDVVTKVADRNPQKLRQIGMNYDIANAKGVVELTAEEKKKRDEKKKAAEEKKKKEKEDVEKEKEEFEAWKKEKREREEKAKADTEKSKDTKEGDEKKVPVDAEKEDAKAPEAPADGKIPEKAVEDKKTESAKPDAAQAVPEIKVEKPSPQPDTEATPPSAPTPADRDAPSDSDLPEDTPSSSNANTATDPSLYKAVGASPGDVFEYGAEEAGNPPHPAPANAVADNKQNPWNAVCVLGLRVYSQDPEVSIKLVKPKSDEEGAVLDADGGATQAGATM</sequence>
<protein>
    <submittedName>
        <fullName evidence="6">Cysteine proteinase</fullName>
    </submittedName>
</protein>
<feature type="region of interest" description="Disordered" evidence="4">
    <location>
        <begin position="635"/>
        <end position="824"/>
    </location>
</feature>
<dbReference type="SMART" id="SM00230">
    <property type="entry name" value="CysPc"/>
    <property type="match status" value="1"/>
</dbReference>
<organism evidence="6 7">
    <name type="scientific">Lentithecium fluviatile CBS 122367</name>
    <dbReference type="NCBI Taxonomy" id="1168545"/>
    <lineage>
        <taxon>Eukaryota</taxon>
        <taxon>Fungi</taxon>
        <taxon>Dikarya</taxon>
        <taxon>Ascomycota</taxon>
        <taxon>Pezizomycotina</taxon>
        <taxon>Dothideomycetes</taxon>
        <taxon>Pleosporomycetidae</taxon>
        <taxon>Pleosporales</taxon>
        <taxon>Massarineae</taxon>
        <taxon>Lentitheciaceae</taxon>
        <taxon>Lentithecium</taxon>
    </lineage>
</organism>
<dbReference type="Pfam" id="PF00648">
    <property type="entry name" value="Peptidase_C2"/>
    <property type="match status" value="1"/>
</dbReference>
<dbReference type="InterPro" id="IPR000169">
    <property type="entry name" value="Pept_cys_AS"/>
</dbReference>
<keyword evidence="3" id="KW-0378">Hydrolase</keyword>
<dbReference type="PROSITE" id="PS50203">
    <property type="entry name" value="CALPAIN_CAT"/>
    <property type="match status" value="1"/>
</dbReference>
<feature type="compositionally biased region" description="Basic and acidic residues" evidence="4">
    <location>
        <begin position="635"/>
        <end position="708"/>
    </location>
</feature>
<keyword evidence="3" id="KW-0645">Protease</keyword>
<proteinExistence type="inferred from homology"/>
<comment type="similarity">
    <text evidence="1">Belongs to the peptidase C2 family.</text>
</comment>
<keyword evidence="3" id="KW-0788">Thiol protease</keyword>
<feature type="active site" evidence="2 3">
    <location>
        <position position="200"/>
    </location>
</feature>
<dbReference type="AlphaFoldDB" id="A0A6G1J1P6"/>
<evidence type="ECO:0000256" key="1">
    <source>
        <dbReference type="ARBA" id="ARBA00007623"/>
    </source>
</evidence>
<dbReference type="OrthoDB" id="424753at2759"/>
<feature type="domain" description="Calpain catalytic" evidence="5">
    <location>
        <begin position="172"/>
        <end position="484"/>
    </location>
</feature>
<feature type="compositionally biased region" description="Polar residues" evidence="4">
    <location>
        <begin position="777"/>
        <end position="788"/>
    </location>
</feature>
<feature type="compositionally biased region" description="Low complexity" evidence="4">
    <location>
        <begin position="808"/>
        <end position="823"/>
    </location>
</feature>
<dbReference type="CDD" id="cd00044">
    <property type="entry name" value="CysPc"/>
    <property type="match status" value="1"/>
</dbReference>
<feature type="active site" evidence="2 3">
    <location>
        <position position="422"/>
    </location>
</feature>
<keyword evidence="7" id="KW-1185">Reference proteome</keyword>
<evidence type="ECO:0000259" key="5">
    <source>
        <dbReference type="PROSITE" id="PS50203"/>
    </source>
</evidence>
<dbReference type="InterPro" id="IPR001300">
    <property type="entry name" value="Peptidase_C2_calpain_cat"/>
</dbReference>
<gene>
    <name evidence="6" type="ORF">K458DRAFT_431716</name>
</gene>
<dbReference type="PANTHER" id="PTHR10183">
    <property type="entry name" value="CALPAIN"/>
    <property type="match status" value="1"/>
</dbReference>
<evidence type="ECO:0000256" key="2">
    <source>
        <dbReference type="PIRSR" id="PIRSR622684-1"/>
    </source>
</evidence>
<dbReference type="Proteomes" id="UP000799291">
    <property type="component" value="Unassembled WGS sequence"/>
</dbReference>
<evidence type="ECO:0000256" key="4">
    <source>
        <dbReference type="SAM" id="MobiDB-lite"/>
    </source>
</evidence>
<dbReference type="Gene3D" id="3.90.70.10">
    <property type="entry name" value="Cysteine proteinases"/>
    <property type="match status" value="1"/>
</dbReference>
<dbReference type="InterPro" id="IPR022684">
    <property type="entry name" value="Calpain_cysteine_protease"/>
</dbReference>
<dbReference type="SUPFAM" id="SSF54001">
    <property type="entry name" value="Cysteine proteinases"/>
    <property type="match status" value="1"/>
</dbReference>
<evidence type="ECO:0000256" key="3">
    <source>
        <dbReference type="PROSITE-ProRule" id="PRU00239"/>
    </source>
</evidence>
<dbReference type="PROSITE" id="PS00139">
    <property type="entry name" value="THIOL_PROTEASE_CYS"/>
    <property type="match status" value="1"/>
</dbReference>
<dbReference type="InterPro" id="IPR038765">
    <property type="entry name" value="Papain-like_cys_pep_sf"/>
</dbReference>
<reference evidence="6" key="1">
    <citation type="journal article" date="2020" name="Stud. Mycol.">
        <title>101 Dothideomycetes genomes: a test case for predicting lifestyles and emergence of pathogens.</title>
        <authorList>
            <person name="Haridas S."/>
            <person name="Albert R."/>
            <person name="Binder M."/>
            <person name="Bloem J."/>
            <person name="Labutti K."/>
            <person name="Salamov A."/>
            <person name="Andreopoulos B."/>
            <person name="Baker S."/>
            <person name="Barry K."/>
            <person name="Bills G."/>
            <person name="Bluhm B."/>
            <person name="Cannon C."/>
            <person name="Castanera R."/>
            <person name="Culley D."/>
            <person name="Daum C."/>
            <person name="Ezra D."/>
            <person name="Gonzalez J."/>
            <person name="Henrissat B."/>
            <person name="Kuo A."/>
            <person name="Liang C."/>
            <person name="Lipzen A."/>
            <person name="Lutzoni F."/>
            <person name="Magnuson J."/>
            <person name="Mondo S."/>
            <person name="Nolan M."/>
            <person name="Ohm R."/>
            <person name="Pangilinan J."/>
            <person name="Park H.-J."/>
            <person name="Ramirez L."/>
            <person name="Alfaro M."/>
            <person name="Sun H."/>
            <person name="Tritt A."/>
            <person name="Yoshinaga Y."/>
            <person name="Zwiers L.-H."/>
            <person name="Turgeon B."/>
            <person name="Goodwin S."/>
            <person name="Spatafora J."/>
            <person name="Crous P."/>
            <person name="Grigoriev I."/>
        </authorList>
    </citation>
    <scope>NUCLEOTIDE SEQUENCE</scope>
    <source>
        <strain evidence="6">CBS 122367</strain>
    </source>
</reference>
<evidence type="ECO:0000313" key="6">
    <source>
        <dbReference type="EMBL" id="KAF2684121.1"/>
    </source>
</evidence>
<name>A0A6G1J1P6_9PLEO</name>
<evidence type="ECO:0000313" key="7">
    <source>
        <dbReference type="Proteomes" id="UP000799291"/>
    </source>
</evidence>
<dbReference type="GO" id="GO:0006508">
    <property type="term" value="P:proteolysis"/>
    <property type="evidence" value="ECO:0007669"/>
    <property type="project" value="UniProtKB-KW"/>
</dbReference>
<feature type="active site" evidence="2 3">
    <location>
        <position position="380"/>
    </location>
</feature>